<feature type="domain" description="Integrase zinc-binding" evidence="8">
    <location>
        <begin position="343"/>
        <end position="384"/>
    </location>
</feature>
<evidence type="ECO:0000256" key="1">
    <source>
        <dbReference type="ARBA" id="ARBA00012493"/>
    </source>
</evidence>
<evidence type="ECO:0000256" key="2">
    <source>
        <dbReference type="ARBA" id="ARBA00022695"/>
    </source>
</evidence>
<keyword evidence="10" id="KW-1185">Reference proteome</keyword>
<dbReference type="Pfam" id="PF17919">
    <property type="entry name" value="RT_RNaseH_2"/>
    <property type="match status" value="1"/>
</dbReference>
<dbReference type="GO" id="GO:0003964">
    <property type="term" value="F:RNA-directed DNA polymerase activity"/>
    <property type="evidence" value="ECO:0007669"/>
    <property type="project" value="UniProtKB-KW"/>
</dbReference>
<keyword evidence="2" id="KW-0808">Transferase</keyword>
<dbReference type="InterPro" id="IPR041588">
    <property type="entry name" value="Integrase_H2C2"/>
</dbReference>
<keyword evidence="2" id="KW-0548">Nucleotidyltransferase</keyword>
<organism evidence="9 10">
    <name type="scientific">Meganyctiphanes norvegica</name>
    <name type="common">Northern krill</name>
    <name type="synonym">Thysanopoda norvegica</name>
    <dbReference type="NCBI Taxonomy" id="48144"/>
    <lineage>
        <taxon>Eukaryota</taxon>
        <taxon>Metazoa</taxon>
        <taxon>Ecdysozoa</taxon>
        <taxon>Arthropoda</taxon>
        <taxon>Crustacea</taxon>
        <taxon>Multicrustacea</taxon>
        <taxon>Malacostraca</taxon>
        <taxon>Eumalacostraca</taxon>
        <taxon>Eucarida</taxon>
        <taxon>Euphausiacea</taxon>
        <taxon>Euphausiidae</taxon>
        <taxon>Meganyctiphanes</taxon>
    </lineage>
</organism>
<proteinExistence type="predicted"/>
<dbReference type="Proteomes" id="UP001497623">
    <property type="component" value="Unassembled WGS sequence"/>
</dbReference>
<keyword evidence="4" id="KW-0378">Hydrolase</keyword>
<feature type="domain" description="Reverse transcriptase/retrotransposon-derived protein RNase H-like" evidence="7">
    <location>
        <begin position="46"/>
        <end position="147"/>
    </location>
</feature>
<dbReference type="GO" id="GO:0004519">
    <property type="term" value="F:endonuclease activity"/>
    <property type="evidence" value="ECO:0007669"/>
    <property type="project" value="UniProtKB-KW"/>
</dbReference>
<sequence length="392" mass="43337">MPSPVSKGEVQSFLGHVCYVARHIPEIRVARAPLDALLKPDVKFEWSDAHEKAFSDCKKLISNPATLAHFDPKLPLVLTTDASPVGLGACLSHRVTENGKSFLKPLSYASCSLKPSERNYAQIDREGLAVYWAVKHYRQYLFCNKFELHTDCSALVKIFGPKNDLGGCATGRLNRWAAQLMEHNFTISHIKGASNRTADSLSRLPVPPKGELGAPFPSSAGKPIPAATLAGELSAKSVDVMFVADEMINTVSCLAQLPDPGVTEVTINRVVGDAPTAAWDILPLTVKEVAKATREDRVYGKLLAAVRSGVLQKDDLELKPFVSLFDDLYIEQDVIFHGARLLVPSKQQQRLLHELHQTHIGIVTMKEVARQYFWWPQISKQIEDGLPCHFQL</sequence>
<dbReference type="Gene3D" id="3.30.70.270">
    <property type="match status" value="1"/>
</dbReference>
<dbReference type="PANTHER" id="PTHR37984:SF5">
    <property type="entry name" value="PROTEIN NYNRIN-LIKE"/>
    <property type="match status" value="1"/>
</dbReference>
<dbReference type="FunFam" id="3.30.70.270:FF:000020">
    <property type="entry name" value="Transposon Tf2-6 polyprotein-like Protein"/>
    <property type="match status" value="1"/>
</dbReference>
<feature type="non-terminal residue" evidence="9">
    <location>
        <position position="392"/>
    </location>
</feature>
<evidence type="ECO:0000313" key="10">
    <source>
        <dbReference type="Proteomes" id="UP001497623"/>
    </source>
</evidence>
<dbReference type="InterPro" id="IPR041577">
    <property type="entry name" value="RT_RNaseH_2"/>
</dbReference>
<dbReference type="InterPro" id="IPR050951">
    <property type="entry name" value="Retrovirus_Pol_polyprotein"/>
</dbReference>
<dbReference type="Pfam" id="PF17921">
    <property type="entry name" value="Integrase_H2C2"/>
    <property type="match status" value="1"/>
</dbReference>
<dbReference type="AlphaFoldDB" id="A0AAV2QNV6"/>
<evidence type="ECO:0000259" key="7">
    <source>
        <dbReference type="Pfam" id="PF17919"/>
    </source>
</evidence>
<dbReference type="EC" id="2.7.7.49" evidence="1"/>
<dbReference type="FunFam" id="3.10.20.370:FF:000001">
    <property type="entry name" value="Retrovirus-related Pol polyprotein from transposon 17.6-like protein"/>
    <property type="match status" value="1"/>
</dbReference>
<dbReference type="InterPro" id="IPR043128">
    <property type="entry name" value="Rev_trsase/Diguanyl_cyclase"/>
</dbReference>
<dbReference type="PANTHER" id="PTHR37984">
    <property type="entry name" value="PROTEIN CBG26694"/>
    <property type="match status" value="1"/>
</dbReference>
<dbReference type="SUPFAM" id="SSF56672">
    <property type="entry name" value="DNA/RNA polymerases"/>
    <property type="match status" value="1"/>
</dbReference>
<dbReference type="EMBL" id="CAXKWB010007992">
    <property type="protein sequence ID" value="CAL4089219.1"/>
    <property type="molecule type" value="Genomic_DNA"/>
</dbReference>
<evidence type="ECO:0000256" key="4">
    <source>
        <dbReference type="ARBA" id="ARBA00022759"/>
    </source>
</evidence>
<accession>A0AAV2QNV6</accession>
<evidence type="ECO:0000256" key="3">
    <source>
        <dbReference type="ARBA" id="ARBA00022722"/>
    </source>
</evidence>
<evidence type="ECO:0000259" key="8">
    <source>
        <dbReference type="Pfam" id="PF17921"/>
    </source>
</evidence>
<dbReference type="InterPro" id="IPR043502">
    <property type="entry name" value="DNA/RNA_pol_sf"/>
</dbReference>
<keyword evidence="6" id="KW-0511">Multifunctional enzyme</keyword>
<evidence type="ECO:0000313" key="9">
    <source>
        <dbReference type="EMBL" id="CAL4089219.1"/>
    </source>
</evidence>
<evidence type="ECO:0000256" key="6">
    <source>
        <dbReference type="ARBA" id="ARBA00023268"/>
    </source>
</evidence>
<protein>
    <recommendedName>
        <fullName evidence="1">RNA-directed DNA polymerase</fullName>
        <ecNumber evidence="1">2.7.7.49</ecNumber>
    </recommendedName>
</protein>
<name>A0AAV2QNV6_MEGNR</name>
<keyword evidence="3" id="KW-0540">Nuclease</keyword>
<evidence type="ECO:0000256" key="5">
    <source>
        <dbReference type="ARBA" id="ARBA00022918"/>
    </source>
</evidence>
<dbReference type="Gene3D" id="1.10.340.70">
    <property type="match status" value="1"/>
</dbReference>
<gene>
    <name evidence="9" type="ORF">MNOR_LOCUS13738</name>
</gene>
<dbReference type="CDD" id="cd09274">
    <property type="entry name" value="RNase_HI_RT_Ty3"/>
    <property type="match status" value="1"/>
</dbReference>
<keyword evidence="4" id="KW-0255">Endonuclease</keyword>
<comment type="caution">
    <text evidence="9">The sequence shown here is derived from an EMBL/GenBank/DDBJ whole genome shotgun (WGS) entry which is preliminary data.</text>
</comment>
<keyword evidence="5" id="KW-0695">RNA-directed DNA polymerase</keyword>
<reference evidence="9 10" key="1">
    <citation type="submission" date="2024-05" db="EMBL/GenBank/DDBJ databases">
        <authorList>
            <person name="Wallberg A."/>
        </authorList>
    </citation>
    <scope>NUCLEOTIDE SEQUENCE [LARGE SCALE GENOMIC DNA]</scope>
</reference>